<name>A0A1S1NCE4_9GAMM</name>
<accession>A0A1S1NCE4</accession>
<dbReference type="InterPro" id="IPR036736">
    <property type="entry name" value="ACP-like_sf"/>
</dbReference>
<evidence type="ECO:0000313" key="9">
    <source>
        <dbReference type="Proteomes" id="UP000180253"/>
    </source>
</evidence>
<feature type="domain" description="Ketosynthase family 3 (KS3)" evidence="7">
    <location>
        <begin position="30"/>
        <end position="458"/>
    </location>
</feature>
<dbReference type="SUPFAM" id="SSF53901">
    <property type="entry name" value="Thiolase-like"/>
    <property type="match status" value="1"/>
</dbReference>
<evidence type="ECO:0000256" key="1">
    <source>
        <dbReference type="ARBA" id="ARBA00005194"/>
    </source>
</evidence>
<keyword evidence="4" id="KW-0808">Transferase</keyword>
<feature type="coiled-coil region" evidence="6">
    <location>
        <begin position="4"/>
        <end position="31"/>
    </location>
</feature>
<protein>
    <recommendedName>
        <fullName evidence="7">Ketosynthase family 3 (KS3) domain-containing protein</fullName>
    </recommendedName>
</protein>
<dbReference type="InterPro" id="IPR032821">
    <property type="entry name" value="PKS_assoc"/>
</dbReference>
<dbReference type="Pfam" id="PF03756">
    <property type="entry name" value="AfsA"/>
    <property type="match status" value="1"/>
</dbReference>
<evidence type="ECO:0000256" key="3">
    <source>
        <dbReference type="ARBA" id="ARBA00022553"/>
    </source>
</evidence>
<dbReference type="Gene3D" id="3.40.47.10">
    <property type="match status" value="1"/>
</dbReference>
<reference evidence="8 9" key="1">
    <citation type="submission" date="2016-10" db="EMBL/GenBank/DDBJ databases">
        <title>Pseudoalteromonas amylolytica sp. nov., isolated from the surface seawater.</title>
        <authorList>
            <person name="Wu Y.-H."/>
            <person name="Cheng H."/>
            <person name="Jin X.-B."/>
            <person name="Wang C.-S."/>
            <person name="Xu X.-W."/>
        </authorList>
    </citation>
    <scope>NUCLEOTIDE SEQUENCE [LARGE SCALE GENOMIC DNA]</scope>
    <source>
        <strain evidence="8 9">JCM 12483</strain>
    </source>
</reference>
<dbReference type="STRING" id="327939.BIW53_09370"/>
<dbReference type="GO" id="GO:0004315">
    <property type="term" value="F:3-oxoacyl-[acyl-carrier-protein] synthase activity"/>
    <property type="evidence" value="ECO:0007669"/>
    <property type="project" value="InterPro"/>
</dbReference>
<dbReference type="InterPro" id="IPR001227">
    <property type="entry name" value="Ac_transferase_dom_sf"/>
</dbReference>
<dbReference type="InterPro" id="IPR020841">
    <property type="entry name" value="PKS_Beta-ketoAc_synthase_dom"/>
</dbReference>
<dbReference type="Proteomes" id="UP000180253">
    <property type="component" value="Unassembled WGS sequence"/>
</dbReference>
<dbReference type="EMBL" id="MNAN01000028">
    <property type="protein sequence ID" value="OHU96001.1"/>
    <property type="molecule type" value="Genomic_DNA"/>
</dbReference>
<evidence type="ECO:0000256" key="6">
    <source>
        <dbReference type="SAM" id="Coils"/>
    </source>
</evidence>
<evidence type="ECO:0000313" key="8">
    <source>
        <dbReference type="EMBL" id="OHU96001.1"/>
    </source>
</evidence>
<dbReference type="Pfam" id="PF00109">
    <property type="entry name" value="ketoacyl-synt"/>
    <property type="match status" value="1"/>
</dbReference>
<dbReference type="InterPro" id="IPR018201">
    <property type="entry name" value="Ketoacyl_synth_AS"/>
</dbReference>
<dbReference type="InterPro" id="IPR005509">
    <property type="entry name" value="AfsA_hotdog_dom"/>
</dbReference>
<dbReference type="PROSITE" id="PS00606">
    <property type="entry name" value="KS3_1"/>
    <property type="match status" value="1"/>
</dbReference>
<dbReference type="OrthoDB" id="9778690at2"/>
<evidence type="ECO:0000259" key="7">
    <source>
        <dbReference type="PROSITE" id="PS52004"/>
    </source>
</evidence>
<dbReference type="RefSeq" id="WP_070991568.1">
    <property type="nucleotide sequence ID" value="NZ_CBCSHD010000001.1"/>
</dbReference>
<evidence type="ECO:0000256" key="5">
    <source>
        <dbReference type="ARBA" id="ARBA00054155"/>
    </source>
</evidence>
<keyword evidence="9" id="KW-1185">Reference proteome</keyword>
<dbReference type="InterPro" id="IPR014030">
    <property type="entry name" value="Ketoacyl_synth_N"/>
</dbReference>
<proteinExistence type="predicted"/>
<keyword evidence="2" id="KW-0596">Phosphopantetheine</keyword>
<dbReference type="InterPro" id="IPR006162">
    <property type="entry name" value="Ppantetheine_attach_site"/>
</dbReference>
<dbReference type="UniPathway" id="UPA00094"/>
<sequence>MTNKDQTRQLMENALTKIRSLNSELTNLKSEPIAIVGIGCRFPEGANDVELFWQGLVEGKNSVVDMKKQRWDHDKFFDKNGPKKGKTYSPKAGLLDEILRFDAELFKTTAHEAECMDPQQRQLLEVSWAALENAGMPIESIRGANAGVFVGVMNKDHSDLMVNQLSNDQILAQMNTGNHESVLSGRLSYFFDFKGPSLTLNTACSSSLLTVHLACQSLRSRECDFAIAGGCNLLLSPTSTIAQSQARMHSTSGYCKTFDASADGYVRSEGVGMVVLKRLSQAQQDGDFIYCVIKGSATNQDGLSQGISAPNGPSQERVMRTALNNAGMLAKDVGYVESHGTGTKLGDPIEARSLGCVYGRAAGREQPLIVGALKSNIGHAESAAGVASLIKTAKVLQTGVIPANLHCTEVNPHIDLQHENLAPSQKLQTWQTAPRSTRVAAVSSFGFSGTNVHMILAQYDGDKEQAQVEEASSNSVQYHYHVLRISAQSQAALRENIERAKSVLANCSQDMVANICYSYNIGRSDFEHSILVHGANKEQLSKALDSELQSYQHSVKKALTKANVHFGQIFEHELRTCKQFYRTSAAFRNAYDELSQALQSRSELNEALLRGELYAHASEQEISQHAILCQYALFTMWSQLGFSPDMVSSELENDEFVLAIINNVGVSELANILSSAPSITSKYSSTVRTFTRHGDSDFKLAASDINTMAVLQEKMNAKRLVILGSAGLLLPNVFDNSLVFSGFIESDDYTPWPEIAAQYSSAYAQGYRMQLHGWYYGKQVSKIPVPSYAFQGERYWFELLEPSKSGPSSTRVEIPTAQQVDHNSAGEFTLHQIALLAKTTAEKVDVNATLMSDMGFDSLMVVDLREALMKRYPTLADIPYEMLYDSPISSLQTYMDNSVDESSAVESELSDQDELSAAVKWLGTWQPEHVQIDQKLVHKHEKHNVLIAEMSRIDDSDWYASQLYHDPQHPFFYEHPQDHIPGLYLIEAVRQFGLASAHCFHNVPLKHPFVLDDMQINFSHFAEQHAPVFMLAKFTDKLLVDGVLHRMNSTCYLVQHGRVIGNVSGRGLIMNKDKYSAIRELAEA</sequence>
<keyword evidence="6" id="KW-0175">Coiled coil</keyword>
<dbReference type="Pfam" id="PF02801">
    <property type="entry name" value="Ketoacyl-synt_C"/>
    <property type="match status" value="1"/>
</dbReference>
<keyword evidence="3" id="KW-0597">Phosphoprotein</keyword>
<evidence type="ECO:0000256" key="4">
    <source>
        <dbReference type="ARBA" id="ARBA00022679"/>
    </source>
</evidence>
<dbReference type="Pfam" id="PF16197">
    <property type="entry name" value="KAsynt_C_assoc"/>
    <property type="match status" value="1"/>
</dbReference>
<dbReference type="Gene3D" id="3.40.366.10">
    <property type="entry name" value="Malonyl-Coenzyme A Acyl Carrier Protein, domain 2"/>
    <property type="match status" value="1"/>
</dbReference>
<dbReference type="SMART" id="SM00825">
    <property type="entry name" value="PKS_KS"/>
    <property type="match status" value="1"/>
</dbReference>
<dbReference type="InterPro" id="IPR016039">
    <property type="entry name" value="Thiolase-like"/>
</dbReference>
<gene>
    <name evidence="8" type="ORF">BIW53_09370</name>
</gene>
<organism evidence="8 9">
    <name type="scientific">Pseudoalteromonas byunsanensis</name>
    <dbReference type="NCBI Taxonomy" id="327939"/>
    <lineage>
        <taxon>Bacteria</taxon>
        <taxon>Pseudomonadati</taxon>
        <taxon>Pseudomonadota</taxon>
        <taxon>Gammaproteobacteria</taxon>
        <taxon>Alteromonadales</taxon>
        <taxon>Pseudoalteromonadaceae</taxon>
        <taxon>Pseudoalteromonas</taxon>
    </lineage>
</organism>
<dbReference type="PROSITE" id="PS00012">
    <property type="entry name" value="PHOSPHOPANTETHEINE"/>
    <property type="match status" value="1"/>
</dbReference>
<dbReference type="SUPFAM" id="SSF47336">
    <property type="entry name" value="ACP-like"/>
    <property type="match status" value="1"/>
</dbReference>
<evidence type="ECO:0000256" key="2">
    <source>
        <dbReference type="ARBA" id="ARBA00022450"/>
    </source>
</evidence>
<dbReference type="GO" id="GO:0006633">
    <property type="term" value="P:fatty acid biosynthetic process"/>
    <property type="evidence" value="ECO:0007669"/>
    <property type="project" value="UniProtKB-UniPathway"/>
</dbReference>
<comment type="pathway">
    <text evidence="1">Lipid metabolism; fatty acid biosynthesis.</text>
</comment>
<dbReference type="CDD" id="cd00833">
    <property type="entry name" value="PKS"/>
    <property type="match status" value="1"/>
</dbReference>
<dbReference type="PROSITE" id="PS52004">
    <property type="entry name" value="KS3_2"/>
    <property type="match status" value="1"/>
</dbReference>
<dbReference type="GO" id="GO:0004312">
    <property type="term" value="F:fatty acid synthase activity"/>
    <property type="evidence" value="ECO:0007669"/>
    <property type="project" value="TreeGrafter"/>
</dbReference>
<comment type="caution">
    <text evidence="8">The sequence shown here is derived from an EMBL/GenBank/DDBJ whole genome shotgun (WGS) entry which is preliminary data.</text>
</comment>
<dbReference type="PANTHER" id="PTHR43775">
    <property type="entry name" value="FATTY ACID SYNTHASE"/>
    <property type="match status" value="1"/>
</dbReference>
<dbReference type="PANTHER" id="PTHR43775:SF37">
    <property type="entry name" value="SI:DKEY-61P9.11"/>
    <property type="match status" value="1"/>
</dbReference>
<comment type="function">
    <text evidence="5">Involved in production of the polyketide antibiotic thailandamide.</text>
</comment>
<dbReference type="InterPro" id="IPR014031">
    <property type="entry name" value="Ketoacyl_synth_C"/>
</dbReference>
<dbReference type="AlphaFoldDB" id="A0A1S1NCE4"/>
<dbReference type="Gene3D" id="1.10.1200.10">
    <property type="entry name" value="ACP-like"/>
    <property type="match status" value="1"/>
</dbReference>
<dbReference type="InterPro" id="IPR050091">
    <property type="entry name" value="PKS_NRPS_Biosynth_Enz"/>
</dbReference>
<dbReference type="FunFam" id="3.40.47.10:FF:000019">
    <property type="entry name" value="Polyketide synthase type I"/>
    <property type="match status" value="1"/>
</dbReference>